<comment type="caution">
    <text evidence="1">The sequence shown here is derived from an EMBL/GenBank/DDBJ whole genome shotgun (WGS) entry which is preliminary data.</text>
</comment>
<sequence length="347" mass="40735">MKNDVIEYVEFSKLDVKDSFFSSLIEDYGGFEKWFEKKAAQREKVYVLKENELQGFLYLKEEIEADDTITPKFEEKRRLKIGTFKIDAHGTVLGERFIGLILKRMVEENYLECYVTVFEKQKPLIRLFEKFGFYFWGTKANGELVYVKSLETKEDFYLDFPRIKLENNKKFLLGIFPKHHTKLFPLSKLETEKNHKIEDLSFTNTVEKVYLTGMVGVDTIKSGDMLIIYRTAEPGKSARWSSVVTSVCTVIERKHIRDFSTVEDFIKYCGKGTIFSRGELESFWRRKNYPHIIKMLYNIAVPKRIVRHDLLEKGLINEGYAGFMPLTNLQFEKTLELGEVNESFIIN</sequence>
<reference evidence="1 2" key="1">
    <citation type="submission" date="2012-12" db="EMBL/GenBank/DDBJ databases">
        <title>The Genome Sequence of Bacillus cereus HuA3-9.</title>
        <authorList>
            <consortium name="The Broad Institute Genome Sequencing Platform"/>
            <consortium name="The Broad Institute Genome Sequencing Center for Infectious Disease"/>
            <person name="Feldgarden M."/>
            <person name="Van der Auwera G.A."/>
            <person name="Mahillon J."/>
            <person name="Duprez V."/>
            <person name="Timmery S."/>
            <person name="Mattelet C."/>
            <person name="Dierick K."/>
            <person name="Sun M."/>
            <person name="Yu Z."/>
            <person name="Zhu L."/>
            <person name="Hu X."/>
            <person name="Shank E.B."/>
            <person name="Swiecicka I."/>
            <person name="Hansen B.M."/>
            <person name="Andrup L."/>
            <person name="Walker B."/>
            <person name="Young S.K."/>
            <person name="Zeng Q."/>
            <person name="Gargeya S."/>
            <person name="Fitzgerald M."/>
            <person name="Haas B."/>
            <person name="Abouelleil A."/>
            <person name="Alvarado L."/>
            <person name="Arachchi H.M."/>
            <person name="Berlin A.M."/>
            <person name="Chapman S.B."/>
            <person name="Dewar J."/>
            <person name="Goldberg J."/>
            <person name="Griggs A."/>
            <person name="Gujja S."/>
            <person name="Hansen M."/>
            <person name="Howarth C."/>
            <person name="Imamovic A."/>
            <person name="Larimer J."/>
            <person name="McCowan C."/>
            <person name="Murphy C."/>
            <person name="Neiman D."/>
            <person name="Pearson M."/>
            <person name="Priest M."/>
            <person name="Roberts A."/>
            <person name="Saif S."/>
            <person name="Shea T."/>
            <person name="Sisk P."/>
            <person name="Sykes S."/>
            <person name="Wortman J."/>
            <person name="Nusbaum C."/>
            <person name="Birren B."/>
        </authorList>
    </citation>
    <scope>NUCLEOTIDE SEQUENCE [LARGE SCALE GENOMIC DNA]</scope>
    <source>
        <strain evidence="1 2">HuA3-9</strain>
    </source>
</reference>
<dbReference type="Gene3D" id="3.40.630.30">
    <property type="match status" value="1"/>
</dbReference>
<dbReference type="HOGENOM" id="CLU_039297_0_0_9"/>
<dbReference type="AlphaFoldDB" id="R8D7A0"/>
<dbReference type="InterPro" id="IPR016181">
    <property type="entry name" value="Acyl_CoA_acyltransferase"/>
</dbReference>
<proteinExistence type="predicted"/>
<dbReference type="SUPFAM" id="SSF55729">
    <property type="entry name" value="Acyl-CoA N-acyltransferases (Nat)"/>
    <property type="match status" value="1"/>
</dbReference>
<dbReference type="RefSeq" id="WP_016095487.1">
    <property type="nucleotide sequence ID" value="NZ_KB976136.1"/>
</dbReference>
<evidence type="ECO:0000313" key="2">
    <source>
        <dbReference type="Proteomes" id="UP000014003"/>
    </source>
</evidence>
<dbReference type="Proteomes" id="UP000014003">
    <property type="component" value="Unassembled WGS sequence"/>
</dbReference>
<dbReference type="EMBL" id="AHDZ01000018">
    <property type="protein sequence ID" value="EOO19711.1"/>
    <property type="molecule type" value="Genomic_DNA"/>
</dbReference>
<evidence type="ECO:0008006" key="3">
    <source>
        <dbReference type="Google" id="ProtNLM"/>
    </source>
</evidence>
<accession>R8D7A0</accession>
<protein>
    <recommendedName>
        <fullName evidence="3">N-acetyltransferase domain-containing protein</fullName>
    </recommendedName>
</protein>
<evidence type="ECO:0000313" key="1">
    <source>
        <dbReference type="EMBL" id="EOO19711.1"/>
    </source>
</evidence>
<gene>
    <name evidence="1" type="ORF">IGA_01937</name>
</gene>
<organism evidence="1 2">
    <name type="scientific">Bacillus cereus HuA3-9</name>
    <dbReference type="NCBI Taxonomy" id="1053205"/>
    <lineage>
        <taxon>Bacteria</taxon>
        <taxon>Bacillati</taxon>
        <taxon>Bacillota</taxon>
        <taxon>Bacilli</taxon>
        <taxon>Bacillales</taxon>
        <taxon>Bacillaceae</taxon>
        <taxon>Bacillus</taxon>
        <taxon>Bacillus cereus group</taxon>
    </lineage>
</organism>
<dbReference type="PATRIC" id="fig|1053205.3.peg.1972"/>
<name>R8D7A0_BACCE</name>